<comment type="catalytic activity">
    <reaction evidence="1 14">
        <text>ATP + protein L-histidine = ADP + protein N-phospho-L-histidine.</text>
        <dbReference type="EC" id="2.7.13.3"/>
    </reaction>
</comment>
<dbReference type="GO" id="GO:0005886">
    <property type="term" value="C:plasma membrane"/>
    <property type="evidence" value="ECO:0007669"/>
    <property type="project" value="UniProtKB-SubCell"/>
</dbReference>
<dbReference type="SUPFAM" id="SSF47384">
    <property type="entry name" value="Homodimeric domain of signal transducing histidine kinase"/>
    <property type="match status" value="1"/>
</dbReference>
<dbReference type="SUPFAM" id="SSF55874">
    <property type="entry name" value="ATPase domain of HSP90 chaperone/DNA topoisomerase II/histidine kinase"/>
    <property type="match status" value="1"/>
</dbReference>
<feature type="transmembrane region" description="Helical" evidence="14">
    <location>
        <begin position="12"/>
        <end position="36"/>
    </location>
</feature>
<dbReference type="PRINTS" id="PR00344">
    <property type="entry name" value="BCTRLSENSOR"/>
</dbReference>
<dbReference type="InterPro" id="IPR036890">
    <property type="entry name" value="HATPase_C_sf"/>
</dbReference>
<dbReference type="RefSeq" id="WP_092383124.1">
    <property type="nucleotide sequence ID" value="NZ_LT629787.1"/>
</dbReference>
<dbReference type="Gene3D" id="3.30.565.10">
    <property type="entry name" value="Histidine kinase-like ATPase, C-terminal domain"/>
    <property type="match status" value="1"/>
</dbReference>
<dbReference type="AlphaFoldDB" id="A0A1H2DYQ3"/>
<dbReference type="FunFam" id="3.30.565.10:FF:000006">
    <property type="entry name" value="Sensor histidine kinase WalK"/>
    <property type="match status" value="1"/>
</dbReference>
<dbReference type="PANTHER" id="PTHR45436">
    <property type="entry name" value="SENSOR HISTIDINE KINASE YKOH"/>
    <property type="match status" value="1"/>
</dbReference>
<dbReference type="InterPro" id="IPR004358">
    <property type="entry name" value="Sig_transdc_His_kin-like_C"/>
</dbReference>
<dbReference type="Pfam" id="PF02518">
    <property type="entry name" value="HATPase_c"/>
    <property type="match status" value="1"/>
</dbReference>
<dbReference type="CDD" id="cd00082">
    <property type="entry name" value="HisKA"/>
    <property type="match status" value="1"/>
</dbReference>
<comment type="subcellular location">
    <subcellularLocation>
        <location evidence="2">Cell inner membrane</location>
        <topology evidence="2">Multi-pass membrane protein</topology>
    </subcellularLocation>
</comment>
<keyword evidence="13 14" id="KW-0472">Membrane</keyword>
<dbReference type="GO" id="GO:0005524">
    <property type="term" value="F:ATP binding"/>
    <property type="evidence" value="ECO:0007669"/>
    <property type="project" value="UniProtKB-KW"/>
</dbReference>
<keyword evidence="8 14" id="KW-0547">Nucleotide-binding</keyword>
<dbReference type="Gene3D" id="1.10.287.130">
    <property type="match status" value="1"/>
</dbReference>
<comment type="function">
    <text evidence="14">Member of a two-component regulatory system.</text>
</comment>
<dbReference type="CDD" id="cd06225">
    <property type="entry name" value="HAMP"/>
    <property type="match status" value="1"/>
</dbReference>
<keyword evidence="10 14" id="KW-0067">ATP-binding</keyword>
<sequence length="462" mass="51190">MRGLISRMSLTLRIGLIFMLAATTVISLTATGFYLLSQYHFEELDQHTLQEKIHSIHSLLEYYPGSAELENLRPQLHAMLGAHETLQAVILGADERVLFAEPQGTDLPPGYPPADPGQHWTWQEGSHYYRGAMTRAEVADETLTVVLTLDITTHTLFFRSLLHWLWAGLLLCAVASAALGWVVARSGLQPLRRITHRVASMSARSLSERIDVSGVPRELIPMVSSFNAMLARLEDAFARISNFSADIAHEMRTPVSNMMTQTEVVLTRERDMATYANNLHSNLEELKHLSRMIDDMLFLAKSDNGLTLVRPQQVELHSLIAKQLDYYQILAEDRGIDFERSGTGAIQGDPLLIARVISNLLSNALRYTPAGKTILINLSETPKAVQLTIANPGETIEPQHLSRLFDRFYRADSARHEGTPNNAGLGLAIAAAIVKAHNGSIWCTSAAGLTCFHLAFPAIHES</sequence>
<dbReference type="SMART" id="SM00388">
    <property type="entry name" value="HisKA"/>
    <property type="match status" value="1"/>
</dbReference>
<evidence type="ECO:0000313" key="17">
    <source>
        <dbReference type="EMBL" id="SDT87957.1"/>
    </source>
</evidence>
<dbReference type="Pfam" id="PF00672">
    <property type="entry name" value="HAMP"/>
    <property type="match status" value="1"/>
</dbReference>
<evidence type="ECO:0000256" key="5">
    <source>
        <dbReference type="ARBA" id="ARBA00022553"/>
    </source>
</evidence>
<evidence type="ECO:0000259" key="16">
    <source>
        <dbReference type="PROSITE" id="PS50885"/>
    </source>
</evidence>
<evidence type="ECO:0000256" key="2">
    <source>
        <dbReference type="ARBA" id="ARBA00004429"/>
    </source>
</evidence>
<evidence type="ECO:0000256" key="9">
    <source>
        <dbReference type="ARBA" id="ARBA00022777"/>
    </source>
</evidence>
<keyword evidence="11 14" id="KW-1133">Transmembrane helix</keyword>
<dbReference type="Pfam" id="PF00512">
    <property type="entry name" value="HisKA"/>
    <property type="match status" value="1"/>
</dbReference>
<evidence type="ECO:0000256" key="7">
    <source>
        <dbReference type="ARBA" id="ARBA00022692"/>
    </source>
</evidence>
<feature type="domain" description="HAMP" evidence="16">
    <location>
        <begin position="185"/>
        <end position="238"/>
    </location>
</feature>
<dbReference type="InterPro" id="IPR006290">
    <property type="entry name" value="CztS_silS_copS"/>
</dbReference>
<keyword evidence="5" id="KW-0597">Phosphoprotein</keyword>
<evidence type="ECO:0000256" key="6">
    <source>
        <dbReference type="ARBA" id="ARBA00022679"/>
    </source>
</evidence>
<evidence type="ECO:0000313" key="18">
    <source>
        <dbReference type="Proteomes" id="UP000243924"/>
    </source>
</evidence>
<dbReference type="Proteomes" id="UP000243924">
    <property type="component" value="Chromosome I"/>
</dbReference>
<protein>
    <recommendedName>
        <fullName evidence="14">Sensor protein</fullName>
        <ecNumber evidence="14">2.7.13.3</ecNumber>
    </recommendedName>
</protein>
<dbReference type="PROSITE" id="PS50885">
    <property type="entry name" value="HAMP"/>
    <property type="match status" value="1"/>
</dbReference>
<evidence type="ECO:0000256" key="10">
    <source>
        <dbReference type="ARBA" id="ARBA00022840"/>
    </source>
</evidence>
<gene>
    <name evidence="17" type="ORF">SAMN05216210_0112</name>
</gene>
<feature type="domain" description="Histidine kinase" evidence="15">
    <location>
        <begin position="246"/>
        <end position="460"/>
    </location>
</feature>
<evidence type="ECO:0000256" key="11">
    <source>
        <dbReference type="ARBA" id="ARBA00022989"/>
    </source>
</evidence>
<dbReference type="PANTHER" id="PTHR45436:SF15">
    <property type="entry name" value="SENSOR HISTIDINE KINASE CUSS"/>
    <property type="match status" value="1"/>
</dbReference>
<keyword evidence="6 14" id="KW-0808">Transferase</keyword>
<dbReference type="NCBIfam" id="TIGR01386">
    <property type="entry name" value="cztS_silS_copS"/>
    <property type="match status" value="1"/>
</dbReference>
<evidence type="ECO:0000256" key="12">
    <source>
        <dbReference type="ARBA" id="ARBA00023012"/>
    </source>
</evidence>
<keyword evidence="12 14" id="KW-0902">Two-component regulatory system</keyword>
<dbReference type="STRING" id="1434072.SAMN05216210_0112"/>
<dbReference type="EMBL" id="LT629787">
    <property type="protein sequence ID" value="SDT87957.1"/>
    <property type="molecule type" value="Genomic_DNA"/>
</dbReference>
<reference evidence="18" key="1">
    <citation type="submission" date="2016-10" db="EMBL/GenBank/DDBJ databases">
        <authorList>
            <person name="Varghese N."/>
            <person name="Submissions S."/>
        </authorList>
    </citation>
    <scope>NUCLEOTIDE SEQUENCE [LARGE SCALE GENOMIC DNA]</scope>
    <source>
        <strain evidence="18">CECT 8338</strain>
    </source>
</reference>
<dbReference type="SMART" id="SM00304">
    <property type="entry name" value="HAMP"/>
    <property type="match status" value="1"/>
</dbReference>
<dbReference type="InterPro" id="IPR048590">
    <property type="entry name" value="CusS-like_sensor"/>
</dbReference>
<evidence type="ECO:0000256" key="1">
    <source>
        <dbReference type="ARBA" id="ARBA00000085"/>
    </source>
</evidence>
<dbReference type="SMART" id="SM00387">
    <property type="entry name" value="HATPase_c"/>
    <property type="match status" value="1"/>
</dbReference>
<name>A0A1H2DYQ3_9GAMM</name>
<keyword evidence="3 14" id="KW-1003">Cell membrane</keyword>
<evidence type="ECO:0000256" key="4">
    <source>
        <dbReference type="ARBA" id="ARBA00022519"/>
    </source>
</evidence>
<dbReference type="PROSITE" id="PS50109">
    <property type="entry name" value="HIS_KIN"/>
    <property type="match status" value="1"/>
</dbReference>
<dbReference type="InterPro" id="IPR036097">
    <property type="entry name" value="HisK_dim/P_sf"/>
</dbReference>
<feature type="transmembrane region" description="Helical" evidence="14">
    <location>
        <begin position="164"/>
        <end position="184"/>
    </location>
</feature>
<dbReference type="InterPro" id="IPR003594">
    <property type="entry name" value="HATPase_dom"/>
</dbReference>
<evidence type="ECO:0000256" key="3">
    <source>
        <dbReference type="ARBA" id="ARBA00022475"/>
    </source>
</evidence>
<keyword evidence="18" id="KW-1185">Reference proteome</keyword>
<dbReference type="InterPro" id="IPR003661">
    <property type="entry name" value="HisK_dim/P_dom"/>
</dbReference>
<proteinExistence type="predicted"/>
<keyword evidence="4 14" id="KW-0997">Cell inner membrane</keyword>
<evidence type="ECO:0000256" key="8">
    <source>
        <dbReference type="ARBA" id="ARBA00022741"/>
    </source>
</evidence>
<keyword evidence="9 14" id="KW-0418">Kinase</keyword>
<organism evidence="17 18">
    <name type="scientific">Halopseudomonas salegens</name>
    <dbReference type="NCBI Taxonomy" id="1434072"/>
    <lineage>
        <taxon>Bacteria</taxon>
        <taxon>Pseudomonadati</taxon>
        <taxon>Pseudomonadota</taxon>
        <taxon>Gammaproteobacteria</taxon>
        <taxon>Pseudomonadales</taxon>
        <taxon>Pseudomonadaceae</taxon>
        <taxon>Halopseudomonas</taxon>
    </lineage>
</organism>
<dbReference type="GO" id="GO:0000155">
    <property type="term" value="F:phosphorelay sensor kinase activity"/>
    <property type="evidence" value="ECO:0007669"/>
    <property type="project" value="InterPro"/>
</dbReference>
<dbReference type="InterPro" id="IPR003660">
    <property type="entry name" value="HAMP_dom"/>
</dbReference>
<dbReference type="Gene3D" id="6.10.340.10">
    <property type="match status" value="1"/>
</dbReference>
<keyword evidence="7 14" id="KW-0812">Transmembrane</keyword>
<dbReference type="InterPro" id="IPR005467">
    <property type="entry name" value="His_kinase_dom"/>
</dbReference>
<dbReference type="Pfam" id="PF21085">
    <property type="entry name" value="CusS"/>
    <property type="match status" value="1"/>
</dbReference>
<dbReference type="InterPro" id="IPR050428">
    <property type="entry name" value="TCS_sensor_his_kinase"/>
</dbReference>
<evidence type="ECO:0000259" key="15">
    <source>
        <dbReference type="PROSITE" id="PS50109"/>
    </source>
</evidence>
<dbReference type="OrthoDB" id="5561773at2"/>
<dbReference type="EC" id="2.7.13.3" evidence="14"/>
<evidence type="ECO:0000256" key="13">
    <source>
        <dbReference type="ARBA" id="ARBA00023136"/>
    </source>
</evidence>
<evidence type="ECO:0000256" key="14">
    <source>
        <dbReference type="RuleBase" id="RU364088"/>
    </source>
</evidence>
<accession>A0A1H2DYQ3</accession>